<dbReference type="GO" id="GO:0004843">
    <property type="term" value="F:cysteine-type deubiquitinase activity"/>
    <property type="evidence" value="ECO:0007669"/>
    <property type="project" value="InterPro"/>
</dbReference>
<dbReference type="Proteomes" id="UP000078492">
    <property type="component" value="Unassembled WGS sequence"/>
</dbReference>
<evidence type="ECO:0000259" key="1">
    <source>
        <dbReference type="PROSITE" id="PS51029"/>
    </source>
</evidence>
<dbReference type="STRING" id="471704.A0A151ISZ2"/>
<dbReference type="InterPro" id="IPR006578">
    <property type="entry name" value="MADF-dom"/>
</dbReference>
<dbReference type="SUPFAM" id="SSF54001">
    <property type="entry name" value="Cysteine proteinases"/>
    <property type="match status" value="1"/>
</dbReference>
<sequence>MDASSATSGRNVPQAAIAEFGQNQNLRLYDFATANSIELPSTCSRVFVYRIVIDRLRLKKPQGDFRRLRLENFIFIIMSDLENEYFLDESVNEDEDESVNEDDVDVELIRLVKVNPGLWDKNSKEYSNILEREMAWESVASLLPIEMTANIRVLKKKTVIESTSSVLVIQLNLYIFVNSVSKKINKKKYKVTIAIFHESEEMNRGHYVCMLRTDKKSEWCYSNDLQVIKKKWSRGTQGAYMLFLEQMK</sequence>
<dbReference type="Pfam" id="PF10545">
    <property type="entry name" value="MADF_DNA_bdg"/>
    <property type="match status" value="1"/>
</dbReference>
<protein>
    <recommendedName>
        <fullName evidence="1">MADF domain-containing protein</fullName>
    </recommendedName>
</protein>
<dbReference type="InterPro" id="IPR038765">
    <property type="entry name" value="Papain-like_cys_pep_sf"/>
</dbReference>
<name>A0A151ISZ2_9HYME</name>
<keyword evidence="3" id="KW-1185">Reference proteome</keyword>
<dbReference type="PROSITE" id="PS51029">
    <property type="entry name" value="MADF"/>
    <property type="match status" value="1"/>
</dbReference>
<dbReference type="InterPro" id="IPR001394">
    <property type="entry name" value="Peptidase_C19_UCH"/>
</dbReference>
<proteinExistence type="predicted"/>
<dbReference type="Gene3D" id="3.90.70.10">
    <property type="entry name" value="Cysteine proteinases"/>
    <property type="match status" value="1"/>
</dbReference>
<dbReference type="GO" id="GO:0016579">
    <property type="term" value="P:protein deubiquitination"/>
    <property type="evidence" value="ECO:0007669"/>
    <property type="project" value="InterPro"/>
</dbReference>
<reference evidence="2 3" key="1">
    <citation type="submission" date="2015-09" db="EMBL/GenBank/DDBJ databases">
        <title>Trachymyrmex cornetzi WGS genome.</title>
        <authorList>
            <person name="Nygaard S."/>
            <person name="Hu H."/>
            <person name="Boomsma J."/>
            <person name="Zhang G."/>
        </authorList>
    </citation>
    <scope>NUCLEOTIDE SEQUENCE [LARGE SCALE GENOMIC DNA]</scope>
    <source>
        <strain evidence="2">Tcor2-1</strain>
        <tissue evidence="2">Whole body</tissue>
    </source>
</reference>
<dbReference type="EMBL" id="KQ981056">
    <property type="protein sequence ID" value="KYN09984.1"/>
    <property type="molecule type" value="Genomic_DNA"/>
</dbReference>
<accession>A0A151ISZ2</accession>
<gene>
    <name evidence="2" type="ORF">ALC57_17888</name>
</gene>
<evidence type="ECO:0000313" key="3">
    <source>
        <dbReference type="Proteomes" id="UP000078492"/>
    </source>
</evidence>
<dbReference type="Pfam" id="PF00443">
    <property type="entry name" value="UCH"/>
    <property type="match status" value="1"/>
</dbReference>
<feature type="domain" description="MADF" evidence="1">
    <location>
        <begin position="107"/>
        <end position="202"/>
    </location>
</feature>
<dbReference type="AlphaFoldDB" id="A0A151ISZ2"/>
<evidence type="ECO:0000313" key="2">
    <source>
        <dbReference type="EMBL" id="KYN09984.1"/>
    </source>
</evidence>
<organism evidence="2 3">
    <name type="scientific">Trachymyrmex cornetzi</name>
    <dbReference type="NCBI Taxonomy" id="471704"/>
    <lineage>
        <taxon>Eukaryota</taxon>
        <taxon>Metazoa</taxon>
        <taxon>Ecdysozoa</taxon>
        <taxon>Arthropoda</taxon>
        <taxon>Hexapoda</taxon>
        <taxon>Insecta</taxon>
        <taxon>Pterygota</taxon>
        <taxon>Neoptera</taxon>
        <taxon>Endopterygota</taxon>
        <taxon>Hymenoptera</taxon>
        <taxon>Apocrita</taxon>
        <taxon>Aculeata</taxon>
        <taxon>Formicoidea</taxon>
        <taxon>Formicidae</taxon>
        <taxon>Myrmicinae</taxon>
        <taxon>Trachymyrmex</taxon>
    </lineage>
</organism>